<keyword evidence="4 9" id="KW-0812">Transmembrane</keyword>
<dbReference type="AlphaFoldDB" id="A0AAV5AAZ0"/>
<dbReference type="PANTHER" id="PTHR33281">
    <property type="entry name" value="UPF0187 PROTEIN YNEE"/>
    <property type="match status" value="1"/>
</dbReference>
<evidence type="ECO:0000256" key="5">
    <source>
        <dbReference type="ARBA" id="ARBA00022989"/>
    </source>
</evidence>
<feature type="transmembrane region" description="Helical" evidence="9">
    <location>
        <begin position="348"/>
        <end position="368"/>
    </location>
</feature>
<name>A0AAV5AAZ0_9AGAM</name>
<evidence type="ECO:0000256" key="6">
    <source>
        <dbReference type="ARBA" id="ARBA00023065"/>
    </source>
</evidence>
<keyword evidence="6" id="KW-0406">Ion transport</keyword>
<gene>
    <name evidence="10" type="ORF">Clacol_004311</name>
</gene>
<keyword evidence="5 9" id="KW-1133">Transmembrane helix</keyword>
<dbReference type="Pfam" id="PF25539">
    <property type="entry name" value="Bestrophin_2"/>
    <property type="match status" value="2"/>
</dbReference>
<keyword evidence="2" id="KW-0813">Transport</keyword>
<evidence type="ECO:0000256" key="4">
    <source>
        <dbReference type="ARBA" id="ARBA00022692"/>
    </source>
</evidence>
<comment type="caution">
    <text evidence="10">The sequence shown here is derived from an EMBL/GenBank/DDBJ whole genome shotgun (WGS) entry which is preliminary data.</text>
</comment>
<evidence type="ECO:0000256" key="7">
    <source>
        <dbReference type="ARBA" id="ARBA00023136"/>
    </source>
</evidence>
<evidence type="ECO:0000256" key="8">
    <source>
        <dbReference type="SAM" id="MobiDB-lite"/>
    </source>
</evidence>
<evidence type="ECO:0000256" key="1">
    <source>
        <dbReference type="ARBA" id="ARBA00004651"/>
    </source>
</evidence>
<evidence type="ECO:0000256" key="9">
    <source>
        <dbReference type="SAM" id="Phobius"/>
    </source>
</evidence>
<evidence type="ECO:0000313" key="10">
    <source>
        <dbReference type="EMBL" id="GJJ10085.1"/>
    </source>
</evidence>
<dbReference type="PANTHER" id="PTHR33281:SF19">
    <property type="entry name" value="VOLTAGE-DEPENDENT ANION CHANNEL-FORMING PROTEIN YNEE"/>
    <property type="match status" value="1"/>
</dbReference>
<evidence type="ECO:0000256" key="3">
    <source>
        <dbReference type="ARBA" id="ARBA00022475"/>
    </source>
</evidence>
<dbReference type="EMBL" id="BPWL01000005">
    <property type="protein sequence ID" value="GJJ10085.1"/>
    <property type="molecule type" value="Genomic_DNA"/>
</dbReference>
<dbReference type="InterPro" id="IPR044669">
    <property type="entry name" value="YneE/VCCN1/2-like"/>
</dbReference>
<keyword evidence="3" id="KW-1003">Cell membrane</keyword>
<protein>
    <submittedName>
        <fullName evidence="10">Uncharacterized protein</fullName>
    </submittedName>
</protein>
<feature type="compositionally biased region" description="Basic residues" evidence="8">
    <location>
        <begin position="204"/>
        <end position="213"/>
    </location>
</feature>
<feature type="region of interest" description="Disordered" evidence="8">
    <location>
        <begin position="197"/>
        <end position="219"/>
    </location>
</feature>
<keyword evidence="11" id="KW-1185">Reference proteome</keyword>
<accession>A0AAV5AAZ0</accession>
<evidence type="ECO:0000256" key="2">
    <source>
        <dbReference type="ARBA" id="ARBA00022448"/>
    </source>
</evidence>
<comment type="subcellular location">
    <subcellularLocation>
        <location evidence="1">Cell membrane</location>
        <topology evidence="1">Multi-pass membrane protein</topology>
    </subcellularLocation>
</comment>
<proteinExistence type="predicted"/>
<feature type="transmembrane region" description="Helical" evidence="9">
    <location>
        <begin position="50"/>
        <end position="70"/>
    </location>
</feature>
<dbReference type="GO" id="GO:0005886">
    <property type="term" value="C:plasma membrane"/>
    <property type="evidence" value="ECO:0007669"/>
    <property type="project" value="UniProtKB-SubCell"/>
</dbReference>
<keyword evidence="7 9" id="KW-0472">Membrane</keyword>
<dbReference type="GO" id="GO:0005254">
    <property type="term" value="F:chloride channel activity"/>
    <property type="evidence" value="ECO:0007669"/>
    <property type="project" value="InterPro"/>
</dbReference>
<organism evidence="10 11">
    <name type="scientific">Clathrus columnatus</name>
    <dbReference type="NCBI Taxonomy" id="1419009"/>
    <lineage>
        <taxon>Eukaryota</taxon>
        <taxon>Fungi</taxon>
        <taxon>Dikarya</taxon>
        <taxon>Basidiomycota</taxon>
        <taxon>Agaricomycotina</taxon>
        <taxon>Agaricomycetes</taxon>
        <taxon>Phallomycetidae</taxon>
        <taxon>Phallales</taxon>
        <taxon>Clathraceae</taxon>
        <taxon>Clathrus</taxon>
    </lineage>
</organism>
<reference evidence="10" key="1">
    <citation type="submission" date="2021-10" db="EMBL/GenBank/DDBJ databases">
        <title>De novo Genome Assembly of Clathrus columnatus (Basidiomycota, Fungi) Using Illumina and Nanopore Sequence Data.</title>
        <authorList>
            <person name="Ogiso-Tanaka E."/>
            <person name="Itagaki H."/>
            <person name="Hosoya T."/>
            <person name="Hosaka K."/>
        </authorList>
    </citation>
    <scope>NUCLEOTIDE SEQUENCE</scope>
    <source>
        <strain evidence="10">MO-923</strain>
    </source>
</reference>
<dbReference type="Proteomes" id="UP001050691">
    <property type="component" value="Unassembled WGS sequence"/>
</dbReference>
<feature type="transmembrane region" description="Helical" evidence="9">
    <location>
        <begin position="25"/>
        <end position="43"/>
    </location>
</feature>
<evidence type="ECO:0000313" key="11">
    <source>
        <dbReference type="Proteomes" id="UP001050691"/>
    </source>
</evidence>
<sequence>MVVASPLISGKWSLKKINATVVNDIWPETLFFTLIAAMVASVTERTQHKLGISNSLITVLGTVLGLVISFRTSSAYERYQDGRKLWTNIAIASRNLAQLLWIHVSPDRIKKTEDVDQEHIKRERLKAVIEKRTMINLIQAFAVSVKHFLRGEPGIYYQDLYPLIAFLPRHYVDSADPTHHDTLPMWADHEKLVETARSTPSTLSHHHSHKKSKPRSDYFDPEKALPHVVSEIPLQPARNPPHATIYDHVPLLIVFKPFILIPKWLYKRYLRRNEHIDIEADTGSRTLTGKKKAPSPITSNIPLEITLYLHSYVQFLLSKPGLIQPAIATGLITNLGLLQDTAHLRMSLWLYLAFLPFQVVSTMGWWTIPGTCFASFLLLGFLEIGQEIENPFNYDENDLDLDKFCLAIQRELHEVTAHPTPDPHFYVFSQFNRPFAPSDDRTAEEILSDVNHEYHTHRHSMDPIRRTLLRNWKEVQQVTRKHKH</sequence>